<dbReference type="InterPro" id="IPR036188">
    <property type="entry name" value="FAD/NAD-bd_sf"/>
</dbReference>
<dbReference type="PANTHER" id="PTHR42802">
    <property type="entry name" value="MONOOXYGENASE"/>
    <property type="match status" value="1"/>
</dbReference>
<evidence type="ECO:0000256" key="2">
    <source>
        <dbReference type="ARBA" id="ARBA00004924"/>
    </source>
</evidence>
<evidence type="ECO:0000256" key="8">
    <source>
        <dbReference type="ARBA" id="ARBA00022857"/>
    </source>
</evidence>
<keyword evidence="8" id="KW-0521">NADP</keyword>
<gene>
    <name evidence="15" type="ORF">C8J48_0850</name>
</gene>
<sequence>MIDRQREQETVFDLIGVGIGPFNLSLAAMLKAAPEIDALFLEQKSCFSWHPGLLLEGTTLQVPFLADLVTMADPTSPYSFINYLKEQRRLYHFYFLERFHIPRREYDHYCRWVSEQLHTCRFGQKVVDIEWINAGEESHYRVEAVNIQTKIHTIYRARNLVLGVGSVPQVNPRFAHLPTIDVFHSAHFLDRWERCRQAHSITVVGSGQSAAEVFYTLLQQQEEHGYRLDWFTRSPGFFPMEYSKLGLEHFSPDYIRHFHSLTQQQRDTTLAKQDLLYKGISASTISDIYELLYERTVGGRPLPARLLSHTAIETIERIDDGEGRYRLQCQHRDHPELFFHETDVVILATGYAHRIPDCITNLRPLIQWDDNERYIINADYRLNLNIKTDNHIYIQNGDLHTHGVGAPDLGLGAHRNAVIINSLAGREVYPVFERNVFQQFGRSKQTSPDKISVRG</sequence>
<dbReference type="Proteomes" id="UP000241639">
    <property type="component" value="Unassembled WGS sequence"/>
</dbReference>
<evidence type="ECO:0000256" key="3">
    <source>
        <dbReference type="ARBA" id="ARBA00007588"/>
    </source>
</evidence>
<dbReference type="OrthoDB" id="7527071at2"/>
<evidence type="ECO:0000256" key="6">
    <source>
        <dbReference type="ARBA" id="ARBA00022630"/>
    </source>
</evidence>
<dbReference type="PANTHER" id="PTHR42802:SF1">
    <property type="entry name" value="L-ORNITHINE N(5)-MONOOXYGENASE"/>
    <property type="match status" value="1"/>
</dbReference>
<dbReference type="Pfam" id="PF13434">
    <property type="entry name" value="Lys_Orn_oxgnase"/>
    <property type="match status" value="1"/>
</dbReference>
<dbReference type="AlphaFoldDB" id="A0A2T4Z8S8"/>
<comment type="caution">
    <text evidence="15">The sequence shown here is derived from an EMBL/GenBank/DDBJ whole genome shotgun (WGS) entry which is preliminary data.</text>
</comment>
<reference evidence="15 16" key="1">
    <citation type="submission" date="2018-04" db="EMBL/GenBank/DDBJ databases">
        <title>Genomic Encyclopedia of Archaeal and Bacterial Type Strains, Phase II (KMG-II): from individual species to whole genera.</title>
        <authorList>
            <person name="Goeker M."/>
        </authorList>
    </citation>
    <scope>NUCLEOTIDE SEQUENCE [LARGE SCALE GENOMIC DNA]</scope>
    <source>
        <strain evidence="15 16">DSM 45169</strain>
    </source>
</reference>
<name>A0A2T4Z8S8_9BACL</name>
<dbReference type="EC" id="1.14.13.59" evidence="4"/>
<keyword evidence="9" id="KW-0560">Oxidoreductase</keyword>
<evidence type="ECO:0000313" key="16">
    <source>
        <dbReference type="Proteomes" id="UP000241639"/>
    </source>
</evidence>
<dbReference type="InterPro" id="IPR025700">
    <property type="entry name" value="Lys/Orn_oxygenase"/>
</dbReference>
<comment type="similarity">
    <text evidence="3">Belongs to the lysine N(6)-hydroxylase/L-ornithine N(5)-oxygenase family.</text>
</comment>
<dbReference type="SUPFAM" id="SSF51905">
    <property type="entry name" value="FAD/NAD(P)-binding domain"/>
    <property type="match status" value="1"/>
</dbReference>
<evidence type="ECO:0000313" key="15">
    <source>
        <dbReference type="EMBL" id="PTM58270.1"/>
    </source>
</evidence>
<comment type="catalytic activity">
    <reaction evidence="14">
        <text>L-lysine + NADPH + O2 = N(6)-hydroxy-L-lysine + NADP(+) + H2O</text>
        <dbReference type="Rhea" id="RHEA:23228"/>
        <dbReference type="ChEBI" id="CHEBI:15377"/>
        <dbReference type="ChEBI" id="CHEBI:15379"/>
        <dbReference type="ChEBI" id="CHEBI:32551"/>
        <dbReference type="ChEBI" id="CHEBI:57783"/>
        <dbReference type="ChEBI" id="CHEBI:57820"/>
        <dbReference type="ChEBI" id="CHEBI:58349"/>
        <dbReference type="EC" id="1.14.13.59"/>
    </reaction>
</comment>
<evidence type="ECO:0000256" key="12">
    <source>
        <dbReference type="ARBA" id="ARBA00032493"/>
    </source>
</evidence>
<accession>A0A2T4Z8S8</accession>
<keyword evidence="6" id="KW-0285">Flavoprotein</keyword>
<evidence type="ECO:0000256" key="5">
    <source>
        <dbReference type="ARBA" id="ARBA00016406"/>
    </source>
</evidence>
<keyword evidence="7" id="KW-0274">FAD</keyword>
<evidence type="ECO:0000256" key="9">
    <source>
        <dbReference type="ARBA" id="ARBA00023002"/>
    </source>
</evidence>
<dbReference type="GO" id="GO:0047091">
    <property type="term" value="F:L-lysine 6-monooxygenase (NADPH) activity"/>
    <property type="evidence" value="ECO:0007669"/>
    <property type="project" value="UniProtKB-EC"/>
</dbReference>
<protein>
    <recommendedName>
        <fullName evidence="5">L-lysine N6-monooxygenase MbtG</fullName>
        <ecNumber evidence="4">1.14.13.59</ecNumber>
    </recommendedName>
    <alternativeName>
        <fullName evidence="13">Lysine 6-N-hydroxylase</fullName>
    </alternativeName>
    <alternativeName>
        <fullName evidence="12">Lysine N6-hydroxylase</fullName>
    </alternativeName>
    <alternativeName>
        <fullName evidence="10">Lysine-N-oxygenase</fullName>
    </alternativeName>
    <alternativeName>
        <fullName evidence="11">Mycobactin synthase protein G</fullName>
    </alternativeName>
</protein>
<dbReference type="EMBL" id="PZZP01000001">
    <property type="protein sequence ID" value="PTM58270.1"/>
    <property type="molecule type" value="Genomic_DNA"/>
</dbReference>
<keyword evidence="16" id="KW-1185">Reference proteome</keyword>
<evidence type="ECO:0000256" key="7">
    <source>
        <dbReference type="ARBA" id="ARBA00022827"/>
    </source>
</evidence>
<comment type="pathway">
    <text evidence="2">Siderophore biosynthesis.</text>
</comment>
<evidence type="ECO:0000256" key="11">
    <source>
        <dbReference type="ARBA" id="ARBA00031158"/>
    </source>
</evidence>
<evidence type="ECO:0000256" key="13">
    <source>
        <dbReference type="ARBA" id="ARBA00032738"/>
    </source>
</evidence>
<comment type="cofactor">
    <cofactor evidence="1">
        <name>FAD</name>
        <dbReference type="ChEBI" id="CHEBI:57692"/>
    </cofactor>
</comment>
<organism evidence="15 16">
    <name type="scientific">Desmospora activa DSM 45169</name>
    <dbReference type="NCBI Taxonomy" id="1121389"/>
    <lineage>
        <taxon>Bacteria</taxon>
        <taxon>Bacillati</taxon>
        <taxon>Bacillota</taxon>
        <taxon>Bacilli</taxon>
        <taxon>Bacillales</taxon>
        <taxon>Thermoactinomycetaceae</taxon>
        <taxon>Desmospora</taxon>
    </lineage>
</organism>
<evidence type="ECO:0000256" key="14">
    <source>
        <dbReference type="ARBA" id="ARBA00048407"/>
    </source>
</evidence>
<dbReference type="Gene3D" id="3.50.50.60">
    <property type="entry name" value="FAD/NAD(P)-binding domain"/>
    <property type="match status" value="1"/>
</dbReference>
<evidence type="ECO:0000256" key="4">
    <source>
        <dbReference type="ARBA" id="ARBA00013076"/>
    </source>
</evidence>
<evidence type="ECO:0000256" key="1">
    <source>
        <dbReference type="ARBA" id="ARBA00001974"/>
    </source>
</evidence>
<proteinExistence type="inferred from homology"/>
<evidence type="ECO:0000256" key="10">
    <source>
        <dbReference type="ARBA" id="ARBA00029939"/>
    </source>
</evidence>